<proteinExistence type="predicted"/>
<gene>
    <name evidence="1" type="ORF">ILYODFUR_033490</name>
</gene>
<evidence type="ECO:0000313" key="1">
    <source>
        <dbReference type="EMBL" id="MEQ2238474.1"/>
    </source>
</evidence>
<dbReference type="Proteomes" id="UP001482620">
    <property type="component" value="Unassembled WGS sequence"/>
</dbReference>
<organism evidence="1 2">
    <name type="scientific">Ilyodon furcidens</name>
    <name type="common">goldbreast splitfin</name>
    <dbReference type="NCBI Taxonomy" id="33524"/>
    <lineage>
        <taxon>Eukaryota</taxon>
        <taxon>Metazoa</taxon>
        <taxon>Chordata</taxon>
        <taxon>Craniata</taxon>
        <taxon>Vertebrata</taxon>
        <taxon>Euteleostomi</taxon>
        <taxon>Actinopterygii</taxon>
        <taxon>Neopterygii</taxon>
        <taxon>Teleostei</taxon>
        <taxon>Neoteleostei</taxon>
        <taxon>Acanthomorphata</taxon>
        <taxon>Ovalentaria</taxon>
        <taxon>Atherinomorphae</taxon>
        <taxon>Cyprinodontiformes</taxon>
        <taxon>Goodeidae</taxon>
        <taxon>Ilyodon</taxon>
    </lineage>
</organism>
<protein>
    <submittedName>
        <fullName evidence="1">Uncharacterized protein</fullName>
    </submittedName>
</protein>
<sequence>MQSYVLKMVPRWKKFQCGIHQNFISCVCLFLSAHTDRHQFIANLTPINTFASCQERKLKFSPFHQLSLPVDTHSNSHFFSPCSFASTAPQGPHEIISFSNYSRPFH</sequence>
<evidence type="ECO:0000313" key="2">
    <source>
        <dbReference type="Proteomes" id="UP001482620"/>
    </source>
</evidence>
<comment type="caution">
    <text evidence="1">The sequence shown here is derived from an EMBL/GenBank/DDBJ whole genome shotgun (WGS) entry which is preliminary data.</text>
</comment>
<reference evidence="1 2" key="1">
    <citation type="submission" date="2021-06" db="EMBL/GenBank/DDBJ databases">
        <authorList>
            <person name="Palmer J.M."/>
        </authorList>
    </citation>
    <scope>NUCLEOTIDE SEQUENCE [LARGE SCALE GENOMIC DNA]</scope>
    <source>
        <strain evidence="2">if_2019</strain>
        <tissue evidence="1">Muscle</tissue>
    </source>
</reference>
<keyword evidence="2" id="KW-1185">Reference proteome</keyword>
<dbReference type="EMBL" id="JAHRIQ010052056">
    <property type="protein sequence ID" value="MEQ2238474.1"/>
    <property type="molecule type" value="Genomic_DNA"/>
</dbReference>
<accession>A0ABV0TZW5</accession>
<name>A0ABV0TZW5_9TELE</name>